<dbReference type="InterPro" id="IPR010178">
    <property type="entry name" value="Lit"/>
</dbReference>
<keyword evidence="1" id="KW-1133">Transmembrane helix</keyword>
<feature type="transmembrane region" description="Helical" evidence="1">
    <location>
        <begin position="94"/>
        <end position="113"/>
    </location>
</feature>
<dbReference type="AlphaFoldDB" id="A0A0R2BQ71"/>
<feature type="transmembrane region" description="Helical" evidence="1">
    <location>
        <begin position="181"/>
        <end position="204"/>
    </location>
</feature>
<dbReference type="EMBL" id="AYYK01000017">
    <property type="protein sequence ID" value="KRM78409.1"/>
    <property type="molecule type" value="Genomic_DNA"/>
</dbReference>
<dbReference type="STRING" id="1423738.FC84_GL000848"/>
<gene>
    <name evidence="2" type="ORF">FC84_GL000848</name>
</gene>
<dbReference type="PATRIC" id="fig|1423738.3.peg.858"/>
<name>A0A0R2BQ71_9LACO</name>
<keyword evidence="3" id="KW-1185">Reference proteome</keyword>
<accession>A0A0R2BQ71</accession>
<evidence type="ECO:0000313" key="3">
    <source>
        <dbReference type="Proteomes" id="UP000051813"/>
    </source>
</evidence>
<dbReference type="Pfam" id="PF07314">
    <property type="entry name" value="Lit"/>
    <property type="match status" value="1"/>
</dbReference>
<dbReference type="RefSeq" id="WP_057757308.1">
    <property type="nucleotide sequence ID" value="NZ_AYYK01000017.1"/>
</dbReference>
<proteinExistence type="predicted"/>
<reference evidence="2 3" key="1">
    <citation type="journal article" date="2015" name="Genome Announc.">
        <title>Expanding the biotechnology potential of lactobacilli through comparative genomics of 213 strains and associated genera.</title>
        <authorList>
            <person name="Sun Z."/>
            <person name="Harris H.M."/>
            <person name="McCann A."/>
            <person name="Guo C."/>
            <person name="Argimon S."/>
            <person name="Zhang W."/>
            <person name="Yang X."/>
            <person name="Jeffery I.B."/>
            <person name="Cooney J.C."/>
            <person name="Kagawa T.F."/>
            <person name="Liu W."/>
            <person name="Song Y."/>
            <person name="Salvetti E."/>
            <person name="Wrobel A."/>
            <person name="Rasinkangas P."/>
            <person name="Parkhill J."/>
            <person name="Rea M.C."/>
            <person name="O'Sullivan O."/>
            <person name="Ritari J."/>
            <person name="Douillard F.P."/>
            <person name="Paul Ross R."/>
            <person name="Yang R."/>
            <person name="Briner A.E."/>
            <person name="Felis G.E."/>
            <person name="de Vos W.M."/>
            <person name="Barrangou R."/>
            <person name="Klaenhammer T.R."/>
            <person name="Caufield P.W."/>
            <person name="Cui Y."/>
            <person name="Zhang H."/>
            <person name="O'Toole P.W."/>
        </authorList>
    </citation>
    <scope>NUCLEOTIDE SEQUENCE [LARGE SCALE GENOMIC DNA]</scope>
    <source>
        <strain evidence="2 3">DSM 20335</strain>
    </source>
</reference>
<evidence type="ECO:0000256" key="1">
    <source>
        <dbReference type="SAM" id="Phobius"/>
    </source>
</evidence>
<comment type="caution">
    <text evidence="2">The sequence shown here is derived from an EMBL/GenBank/DDBJ whole genome shotgun (WGS) entry which is preliminary data.</text>
</comment>
<feature type="transmembrane region" description="Helical" evidence="1">
    <location>
        <begin position="125"/>
        <end position="147"/>
    </location>
</feature>
<keyword evidence="1" id="KW-0472">Membrane</keyword>
<organism evidence="2 3">
    <name type="scientific">Lapidilactobacillus dextrinicus DSM 20335</name>
    <dbReference type="NCBI Taxonomy" id="1423738"/>
    <lineage>
        <taxon>Bacteria</taxon>
        <taxon>Bacillati</taxon>
        <taxon>Bacillota</taxon>
        <taxon>Bacilli</taxon>
        <taxon>Lactobacillales</taxon>
        <taxon>Lactobacillaceae</taxon>
        <taxon>Lapidilactobacillus</taxon>
    </lineage>
</organism>
<dbReference type="Proteomes" id="UP000051813">
    <property type="component" value="Unassembled WGS sequence"/>
</dbReference>
<sequence>MKAELKNGANWLATILFCISLAVVLTLLGSYLLFPIDAAIYQVRQYWPISAGALYHNFLQLMAYLQLPWIGQLQLTDFPVSQSGAQHFADVKQLFILAWIILLVSAPFAVRFLHQIKKQGQEYRLLRPAQIGFLLPLLLAGLASLNFNQFFVTFHELFFRNQDWLFDPAQDPIILVLPEEFFMHCFILAFVLFELLMISGWLVAHRSIKKLRATHDK</sequence>
<protein>
    <submittedName>
        <fullName evidence="2">Membrane protein</fullName>
    </submittedName>
</protein>
<dbReference type="NCBIfam" id="TIGR01906">
    <property type="entry name" value="integ_TIGR01906"/>
    <property type="match status" value="1"/>
</dbReference>
<evidence type="ECO:0000313" key="2">
    <source>
        <dbReference type="EMBL" id="KRM78409.1"/>
    </source>
</evidence>
<dbReference type="OrthoDB" id="9813051at2"/>
<feature type="transmembrane region" description="Helical" evidence="1">
    <location>
        <begin position="12"/>
        <end position="34"/>
    </location>
</feature>
<keyword evidence="1" id="KW-0812">Transmembrane</keyword>